<dbReference type="InterPro" id="IPR001683">
    <property type="entry name" value="PX_dom"/>
</dbReference>
<dbReference type="SMART" id="SM00312">
    <property type="entry name" value="PX"/>
    <property type="match status" value="1"/>
</dbReference>
<protein>
    <recommendedName>
        <fullName evidence="2">PX domain-containing protein</fullName>
    </recommendedName>
</protein>
<evidence type="ECO:0000313" key="4">
    <source>
        <dbReference type="Proteomes" id="UP000709295"/>
    </source>
</evidence>
<dbReference type="AlphaFoldDB" id="A0A8J5M2L1"/>
<comment type="caution">
    <text evidence="3">The sequence shown here is derived from an EMBL/GenBank/DDBJ whole genome shotgun (WGS) entry which is preliminary data.</text>
</comment>
<dbReference type="Proteomes" id="UP000709295">
    <property type="component" value="Unassembled WGS sequence"/>
</dbReference>
<dbReference type="EMBL" id="JAENGY010000510">
    <property type="protein sequence ID" value="KAG6961345.1"/>
    <property type="molecule type" value="Genomic_DNA"/>
</dbReference>
<proteinExistence type="predicted"/>
<feature type="compositionally biased region" description="Polar residues" evidence="1">
    <location>
        <begin position="296"/>
        <end position="308"/>
    </location>
</feature>
<evidence type="ECO:0000313" key="3">
    <source>
        <dbReference type="EMBL" id="KAG6961345.1"/>
    </source>
</evidence>
<gene>
    <name evidence="3" type="ORF">JG688_00009120</name>
</gene>
<dbReference type="Pfam" id="PF00787">
    <property type="entry name" value="PX"/>
    <property type="match status" value="1"/>
</dbReference>
<evidence type="ECO:0000256" key="1">
    <source>
        <dbReference type="SAM" id="MobiDB-lite"/>
    </source>
</evidence>
<feature type="region of interest" description="Disordered" evidence="1">
    <location>
        <begin position="296"/>
        <end position="330"/>
    </location>
</feature>
<keyword evidence="4" id="KW-1185">Reference proteome</keyword>
<sequence>MAMLNVSALITGYDTVGDHTEFIVEISCNGGLWRISRRFSDFDQLHSRLVRRFGDLIEVSLPEKQWFGRSTSWNGEKRGKDSDWMGSLRCWLLSALFDPNFLIKRQASLQEYLDGLLQVPGILDDASLQHFLELEKHLDLHSELGMGGMGSNGRSSGMWSGKGVLSENDRLSGIVESAAQAFIDISEVPEPLEAEQAVQRKNEIVTASQSLLNEQKLGEQFTAQLATLRLPRVQAQVSNEELLSRLDGDNEDGMTYEQEQEFLWGVLETLETSLRMEITPPSVELLAVMTVSTTPETPAIGSNGSLPNGNGALEAGSLDDRSSIGNGSFS</sequence>
<dbReference type="GO" id="GO:0035091">
    <property type="term" value="F:phosphatidylinositol binding"/>
    <property type="evidence" value="ECO:0007669"/>
    <property type="project" value="InterPro"/>
</dbReference>
<dbReference type="CDD" id="cd06093">
    <property type="entry name" value="PX_domain"/>
    <property type="match status" value="1"/>
</dbReference>
<reference evidence="3" key="1">
    <citation type="submission" date="2021-01" db="EMBL/GenBank/DDBJ databases">
        <title>Phytophthora aleatoria, a newly-described species from Pinus radiata is distinct from Phytophthora cactorum isolates based on comparative genomics.</title>
        <authorList>
            <person name="Mcdougal R."/>
            <person name="Panda P."/>
            <person name="Williams N."/>
            <person name="Studholme D.J."/>
        </authorList>
    </citation>
    <scope>NUCLEOTIDE SEQUENCE</scope>
    <source>
        <strain evidence="3">NZFS 4037</strain>
    </source>
</reference>
<dbReference type="PROSITE" id="PS50195">
    <property type="entry name" value="PX"/>
    <property type="match status" value="1"/>
</dbReference>
<name>A0A8J5M2L1_9STRA</name>
<accession>A0A8J5M2L1</accession>
<evidence type="ECO:0000259" key="2">
    <source>
        <dbReference type="PROSITE" id="PS50195"/>
    </source>
</evidence>
<feature type="domain" description="PX" evidence="2">
    <location>
        <begin position="1"/>
        <end position="139"/>
    </location>
</feature>
<organism evidence="3 4">
    <name type="scientific">Phytophthora aleatoria</name>
    <dbReference type="NCBI Taxonomy" id="2496075"/>
    <lineage>
        <taxon>Eukaryota</taxon>
        <taxon>Sar</taxon>
        <taxon>Stramenopiles</taxon>
        <taxon>Oomycota</taxon>
        <taxon>Peronosporomycetes</taxon>
        <taxon>Peronosporales</taxon>
        <taxon>Peronosporaceae</taxon>
        <taxon>Phytophthora</taxon>
    </lineage>
</organism>